<dbReference type="EMBL" id="ML996091">
    <property type="protein sequence ID" value="KAF2149196.1"/>
    <property type="molecule type" value="Genomic_DNA"/>
</dbReference>
<evidence type="ECO:0000313" key="4">
    <source>
        <dbReference type="Proteomes" id="UP000799439"/>
    </source>
</evidence>
<comment type="caution">
    <text evidence="3">The sequence shown here is derived from an EMBL/GenBank/DDBJ whole genome shotgun (WGS) entry which is preliminary data.</text>
</comment>
<evidence type="ECO:0000256" key="2">
    <source>
        <dbReference type="ARBA" id="ARBA00023242"/>
    </source>
</evidence>
<dbReference type="PANTHER" id="PTHR37534:SF20">
    <property type="entry name" value="PRO1A C6 ZINK-FINGER PROTEIN"/>
    <property type="match status" value="1"/>
</dbReference>
<dbReference type="Pfam" id="PF11951">
    <property type="entry name" value="Fungal_trans_2"/>
    <property type="match status" value="1"/>
</dbReference>
<sequence length="510" mass="56252">MAERLKQEIKANALHRQRINNSASKDVAPPQAVDLQQATVAEGDANLALDVVHHDVPASMQCNGDAPSVITFGRSEAVLFMFYVEKLLPFLFPFYRPSLLEGGKAWILEMMLRRPVIRQVVLCQSLYFSLPRGTTTSTAAWKQLLTQTQDAVTVLRNALQMMQGSHVAQHLHGAVRIMSSILQLQRFEVAVLSFDNWPTHLNAALELFKQLLDAACDSPSGDSRSRFNAVMRRLGPSSEQSPMDSLLPTSEQAALPFSASILLFDDIIASTVLREQPRLYDYHRSLLEGEESSEAVVNLEAVIGVKNEVMLAIGEISALDAWKQQGSTSGSLDILELTRRAIIISNSVRSAIKNSSLEDGAVELNSPLDVFEPYTCPLSEIPADLGILVTQVWAHGALIYLTLVVTGWQPDNADLRSHVDQVVKLLSDMTPPALLRTMIWPFCVAGCLAEPCQGSEFRAIVQKLNRDVCGTAYKALGIMEHVWQSRHNGDGETRDLAMCFRSHGDLPLLV</sequence>
<reference evidence="3" key="1">
    <citation type="journal article" date="2020" name="Stud. Mycol.">
        <title>101 Dothideomycetes genomes: a test case for predicting lifestyles and emergence of pathogens.</title>
        <authorList>
            <person name="Haridas S."/>
            <person name="Albert R."/>
            <person name="Binder M."/>
            <person name="Bloem J."/>
            <person name="Labutti K."/>
            <person name="Salamov A."/>
            <person name="Andreopoulos B."/>
            <person name="Baker S."/>
            <person name="Barry K."/>
            <person name="Bills G."/>
            <person name="Bluhm B."/>
            <person name="Cannon C."/>
            <person name="Castanera R."/>
            <person name="Culley D."/>
            <person name="Daum C."/>
            <person name="Ezra D."/>
            <person name="Gonzalez J."/>
            <person name="Henrissat B."/>
            <person name="Kuo A."/>
            <person name="Liang C."/>
            <person name="Lipzen A."/>
            <person name="Lutzoni F."/>
            <person name="Magnuson J."/>
            <person name="Mondo S."/>
            <person name="Nolan M."/>
            <person name="Ohm R."/>
            <person name="Pangilinan J."/>
            <person name="Park H.-J."/>
            <person name="Ramirez L."/>
            <person name="Alfaro M."/>
            <person name="Sun H."/>
            <person name="Tritt A."/>
            <person name="Yoshinaga Y."/>
            <person name="Zwiers L.-H."/>
            <person name="Turgeon B."/>
            <person name="Goodwin S."/>
            <person name="Spatafora J."/>
            <person name="Crous P."/>
            <person name="Grigoriev I."/>
        </authorList>
    </citation>
    <scope>NUCLEOTIDE SEQUENCE</scope>
    <source>
        <strain evidence="3">CBS 260.36</strain>
    </source>
</reference>
<dbReference type="InterPro" id="IPR021858">
    <property type="entry name" value="Fun_TF"/>
</dbReference>
<dbReference type="OrthoDB" id="5213892at2759"/>
<protein>
    <submittedName>
        <fullName evidence="3">Uncharacterized protein</fullName>
    </submittedName>
</protein>
<evidence type="ECO:0000313" key="3">
    <source>
        <dbReference type="EMBL" id="KAF2149196.1"/>
    </source>
</evidence>
<comment type="subcellular location">
    <subcellularLocation>
        <location evidence="1">Nucleus</location>
    </subcellularLocation>
</comment>
<organism evidence="3 4">
    <name type="scientific">Myriangium duriaei CBS 260.36</name>
    <dbReference type="NCBI Taxonomy" id="1168546"/>
    <lineage>
        <taxon>Eukaryota</taxon>
        <taxon>Fungi</taxon>
        <taxon>Dikarya</taxon>
        <taxon>Ascomycota</taxon>
        <taxon>Pezizomycotina</taxon>
        <taxon>Dothideomycetes</taxon>
        <taxon>Dothideomycetidae</taxon>
        <taxon>Myriangiales</taxon>
        <taxon>Myriangiaceae</taxon>
        <taxon>Myriangium</taxon>
    </lineage>
</organism>
<dbReference type="Proteomes" id="UP000799439">
    <property type="component" value="Unassembled WGS sequence"/>
</dbReference>
<dbReference type="GO" id="GO:0005634">
    <property type="term" value="C:nucleus"/>
    <property type="evidence" value="ECO:0007669"/>
    <property type="project" value="UniProtKB-SubCell"/>
</dbReference>
<keyword evidence="2" id="KW-0539">Nucleus</keyword>
<name>A0A9P4IVG2_9PEZI</name>
<proteinExistence type="predicted"/>
<evidence type="ECO:0000256" key="1">
    <source>
        <dbReference type="ARBA" id="ARBA00004123"/>
    </source>
</evidence>
<keyword evidence="4" id="KW-1185">Reference proteome</keyword>
<dbReference type="AlphaFoldDB" id="A0A9P4IVG2"/>
<accession>A0A9P4IVG2</accession>
<dbReference type="PANTHER" id="PTHR37534">
    <property type="entry name" value="TRANSCRIPTIONAL ACTIVATOR PROTEIN UGA3"/>
    <property type="match status" value="1"/>
</dbReference>
<gene>
    <name evidence="3" type="ORF">K461DRAFT_270824</name>
</gene>